<dbReference type="Gene3D" id="1.20.58.340">
    <property type="entry name" value="Magnesium transport protein CorA, transmembrane region"/>
    <property type="match status" value="1"/>
</dbReference>
<feature type="coiled-coil region" evidence="5">
    <location>
        <begin position="464"/>
        <end position="491"/>
    </location>
</feature>
<feature type="region of interest" description="Disordered" evidence="6">
    <location>
        <begin position="61"/>
        <end position="86"/>
    </location>
</feature>
<feature type="transmembrane region" description="Helical" evidence="7">
    <location>
        <begin position="750"/>
        <end position="777"/>
    </location>
</feature>
<evidence type="ECO:0000256" key="2">
    <source>
        <dbReference type="ARBA" id="ARBA00022692"/>
    </source>
</evidence>
<sequence>MDQVKTHTSVHPHNSDEFRKLLEAVLQANENLVTQNRALQDLLKRVVSSPETTLATSSVAANLHESTPSKPAPVMQEKSTNGQQTNADAWESIFGMSAVDSEDFMQAFYHWIRPSTVEQLLNSNSTWTSWSYTAAFPELSGFLKRVSPEHRCHCQVDIDDLFSLHDKRHSVSYSESKNRINLLWDSIKDRPAFPPSNTATNGDERVSARLFKIVDLSPLVLTALLGSTPQSDLSYMAAFVERHLKLSNWGKVSLLKYGDMDWSSYTFEYHFSFYYVTPEYSETESIKFDPRKCRRSAPFGREMATKTRYIHEETLSFLLVGHFKDVTTCVQLAESYFKFDPYAKKALGHPFRQYDLSQSPGLMLLSWISVGLHHVLWRWQSAIEAVEHEIKSSSQIIFMTDRSDLMADDPQFSLSKTYFWALQAYKLFEETLLDTIGTWNRFKTESLPRLRDRRVDQEEWQTSIQDIDDAIAELEVKVNRIRKRQKEVKDLRTGLISASALFDSRTTVRQGENIRLLTYITILFFPLSFGTSIFGMQIVGNSSKAVTAFAISLPAITLGTAFLVFNMQNLLDTFSAFSDQCTRWLRQSMRYHRRQDWKERAIALHEDEAMTRAPVRKARRQSSGWVYVFFMLEHLFVAVPVAEILAALRYVGFSRERADTRSGGSLHRRRSTVTMERGGDDDDDTTESEAALKRRRNAMIRERIYQSLEEQNRKAQEERDNERGPLVATFIRTRRSMVFKLRIALRTGLGVIRALSIPIWIVLLAVEYIFLIAFLAFRPRAATTASPNARIPAIATPQQNLTRESIWAQACAILGLDALIPPTPNTPPDLNHEDIQAVSRAATRFNTFTSSPRTQSSGTKSPMNSSSEFYSDGFRHGRLAPGTLTVPTSPGVRMIDLRRGRGGSDKGKFEVEAEEEEGGEELSSFH</sequence>
<keyword evidence="4 7" id="KW-0472">Membrane</keyword>
<dbReference type="GO" id="GO:0016020">
    <property type="term" value="C:membrane"/>
    <property type="evidence" value="ECO:0007669"/>
    <property type="project" value="UniProtKB-SubCell"/>
</dbReference>
<dbReference type="OrthoDB" id="426293at2759"/>
<feature type="transmembrane region" description="Helical" evidence="7">
    <location>
        <begin position="625"/>
        <end position="648"/>
    </location>
</feature>
<proteinExistence type="predicted"/>
<gene>
    <name evidence="8" type="ORF">K432DRAFT_429309</name>
</gene>
<feature type="compositionally biased region" description="Basic and acidic residues" evidence="6">
    <location>
        <begin position="895"/>
        <end position="911"/>
    </location>
</feature>
<evidence type="ECO:0000256" key="5">
    <source>
        <dbReference type="SAM" id="Coils"/>
    </source>
</evidence>
<keyword evidence="5" id="KW-0175">Coiled coil</keyword>
<feature type="transmembrane region" description="Helical" evidence="7">
    <location>
        <begin position="546"/>
        <end position="565"/>
    </location>
</feature>
<evidence type="ECO:0000256" key="4">
    <source>
        <dbReference type="ARBA" id="ARBA00023136"/>
    </source>
</evidence>
<dbReference type="AlphaFoldDB" id="A0A8E2E1D0"/>
<evidence type="ECO:0000256" key="1">
    <source>
        <dbReference type="ARBA" id="ARBA00004141"/>
    </source>
</evidence>
<protein>
    <submittedName>
        <fullName evidence="8">Uncharacterized protein</fullName>
    </submittedName>
</protein>
<organism evidence="8 9">
    <name type="scientific">Lepidopterella palustris CBS 459.81</name>
    <dbReference type="NCBI Taxonomy" id="1314670"/>
    <lineage>
        <taxon>Eukaryota</taxon>
        <taxon>Fungi</taxon>
        <taxon>Dikarya</taxon>
        <taxon>Ascomycota</taxon>
        <taxon>Pezizomycotina</taxon>
        <taxon>Dothideomycetes</taxon>
        <taxon>Pleosporomycetidae</taxon>
        <taxon>Mytilinidiales</taxon>
        <taxon>Argynnaceae</taxon>
        <taxon>Lepidopterella</taxon>
    </lineage>
</organism>
<reference evidence="8 9" key="1">
    <citation type="journal article" date="2016" name="Nat. Commun.">
        <title>Ectomycorrhizal ecology is imprinted in the genome of the dominant symbiotic fungus Cenococcum geophilum.</title>
        <authorList>
            <consortium name="DOE Joint Genome Institute"/>
            <person name="Peter M."/>
            <person name="Kohler A."/>
            <person name="Ohm R.A."/>
            <person name="Kuo A."/>
            <person name="Krutzmann J."/>
            <person name="Morin E."/>
            <person name="Arend M."/>
            <person name="Barry K.W."/>
            <person name="Binder M."/>
            <person name="Choi C."/>
            <person name="Clum A."/>
            <person name="Copeland A."/>
            <person name="Grisel N."/>
            <person name="Haridas S."/>
            <person name="Kipfer T."/>
            <person name="LaButti K."/>
            <person name="Lindquist E."/>
            <person name="Lipzen A."/>
            <person name="Maire R."/>
            <person name="Meier B."/>
            <person name="Mihaltcheva S."/>
            <person name="Molinier V."/>
            <person name="Murat C."/>
            <person name="Poggeler S."/>
            <person name="Quandt C.A."/>
            <person name="Sperisen C."/>
            <person name="Tritt A."/>
            <person name="Tisserant E."/>
            <person name="Crous P.W."/>
            <person name="Henrissat B."/>
            <person name="Nehls U."/>
            <person name="Egli S."/>
            <person name="Spatafora J.W."/>
            <person name="Grigoriev I.V."/>
            <person name="Martin F.M."/>
        </authorList>
    </citation>
    <scope>NUCLEOTIDE SEQUENCE [LARGE SCALE GENOMIC DNA]</scope>
    <source>
        <strain evidence="8 9">CBS 459.81</strain>
    </source>
</reference>
<dbReference type="InterPro" id="IPR002523">
    <property type="entry name" value="MgTranspt_CorA/ZnTranspt_ZntB"/>
</dbReference>
<feature type="transmembrane region" description="Helical" evidence="7">
    <location>
        <begin position="516"/>
        <end position="534"/>
    </location>
</feature>
<dbReference type="Pfam" id="PF01544">
    <property type="entry name" value="CorA"/>
    <property type="match status" value="1"/>
</dbReference>
<dbReference type="Proteomes" id="UP000250266">
    <property type="component" value="Unassembled WGS sequence"/>
</dbReference>
<keyword evidence="9" id="KW-1185">Reference proteome</keyword>
<evidence type="ECO:0000313" key="8">
    <source>
        <dbReference type="EMBL" id="OCK75586.1"/>
    </source>
</evidence>
<comment type="subcellular location">
    <subcellularLocation>
        <location evidence="1">Membrane</location>
        <topology evidence="1">Multi-pass membrane protein</topology>
    </subcellularLocation>
</comment>
<feature type="compositionally biased region" description="Polar residues" evidence="6">
    <location>
        <begin position="847"/>
        <end position="869"/>
    </location>
</feature>
<evidence type="ECO:0000256" key="7">
    <source>
        <dbReference type="SAM" id="Phobius"/>
    </source>
</evidence>
<evidence type="ECO:0000313" key="9">
    <source>
        <dbReference type="Proteomes" id="UP000250266"/>
    </source>
</evidence>
<dbReference type="EMBL" id="KV745298">
    <property type="protein sequence ID" value="OCK75586.1"/>
    <property type="molecule type" value="Genomic_DNA"/>
</dbReference>
<dbReference type="InterPro" id="IPR045863">
    <property type="entry name" value="CorA_TM1_TM2"/>
</dbReference>
<feature type="compositionally biased region" description="Polar residues" evidence="6">
    <location>
        <begin position="77"/>
        <end position="86"/>
    </location>
</feature>
<accession>A0A8E2E1D0</accession>
<keyword evidence="3 7" id="KW-1133">Transmembrane helix</keyword>
<evidence type="ECO:0000256" key="6">
    <source>
        <dbReference type="SAM" id="MobiDB-lite"/>
    </source>
</evidence>
<feature type="region of interest" description="Disordered" evidence="6">
    <location>
        <begin position="847"/>
        <end position="926"/>
    </location>
</feature>
<keyword evidence="2 7" id="KW-0812">Transmembrane</keyword>
<evidence type="ECO:0000256" key="3">
    <source>
        <dbReference type="ARBA" id="ARBA00022989"/>
    </source>
</evidence>
<dbReference type="GO" id="GO:0046873">
    <property type="term" value="F:metal ion transmembrane transporter activity"/>
    <property type="evidence" value="ECO:0007669"/>
    <property type="project" value="InterPro"/>
</dbReference>
<feature type="region of interest" description="Disordered" evidence="6">
    <location>
        <begin position="660"/>
        <end position="690"/>
    </location>
</feature>
<dbReference type="SUPFAM" id="SSF144083">
    <property type="entry name" value="Magnesium transport protein CorA, transmembrane region"/>
    <property type="match status" value="1"/>
</dbReference>
<name>A0A8E2E1D0_9PEZI</name>